<keyword evidence="1" id="KW-0597">Phosphoprotein</keyword>
<feature type="compositionally biased region" description="Basic and acidic residues" evidence="2">
    <location>
        <begin position="85"/>
        <end position="100"/>
    </location>
</feature>
<dbReference type="GO" id="GO:0005634">
    <property type="term" value="C:nucleus"/>
    <property type="evidence" value="ECO:0007669"/>
    <property type="project" value="TreeGrafter"/>
</dbReference>
<feature type="region of interest" description="Disordered" evidence="2">
    <location>
        <begin position="39"/>
        <end position="249"/>
    </location>
</feature>
<dbReference type="Pfam" id="PF02037">
    <property type="entry name" value="SAP"/>
    <property type="match status" value="1"/>
</dbReference>
<dbReference type="EMBL" id="JAEMWZ010000495">
    <property type="protein sequence ID" value="KAG7114618.1"/>
    <property type="molecule type" value="Genomic_DNA"/>
</dbReference>
<comment type="caution">
    <text evidence="4">The sequence shown here is derived from an EMBL/GenBank/DDBJ whole genome shotgun (WGS) entry which is preliminary data.</text>
</comment>
<reference evidence="4" key="1">
    <citation type="journal article" date="2021" name="Mol. Plant Pathol.">
        <title>A 20-kb lineage-specific genomic region tames virulence in pathogenic amphidiploid Verticillium longisporum.</title>
        <authorList>
            <person name="Harting R."/>
            <person name="Starke J."/>
            <person name="Kusch H."/>
            <person name="Poggeler S."/>
            <person name="Maurus I."/>
            <person name="Schluter R."/>
            <person name="Landesfeind M."/>
            <person name="Bulla I."/>
            <person name="Nowrousian M."/>
            <person name="de Jonge R."/>
            <person name="Stahlhut G."/>
            <person name="Hoff K.J."/>
            <person name="Asshauer K.P."/>
            <person name="Thurmer A."/>
            <person name="Stanke M."/>
            <person name="Daniel R."/>
            <person name="Morgenstern B."/>
            <person name="Thomma B.P.H.J."/>
            <person name="Kronstad J.W."/>
            <person name="Braus-Stromeyer S.A."/>
            <person name="Braus G.H."/>
        </authorList>
    </citation>
    <scope>NUCLEOTIDE SEQUENCE</scope>
    <source>
        <strain evidence="4">Vl32</strain>
    </source>
</reference>
<dbReference type="GO" id="GO:0016973">
    <property type="term" value="P:poly(A)+ mRNA export from nucleus"/>
    <property type="evidence" value="ECO:0007669"/>
    <property type="project" value="TreeGrafter"/>
</dbReference>
<sequence>MADYNSMKVPELKKLLQTRSLSVTGNKADLVARLAENDKQNAPTAAEPAAAAPVAAEANDAEITWSEDEEEPAKPAYHRGSSRSGRRDCGGRSCKPEAPKENFALNLNATDASEETKKRAERAKRFGITADDSADTEAKKKAERAARFGADSNDIASSLDAALPERRPKRGRGEGDQQQGGQDAKRQNAANGGRRGRGRQQGQREQQQGGRRQPPPRENAGRKQGGGGRVIDPAEKAKLEARAKRFAAS</sequence>
<dbReference type="SMART" id="SM00513">
    <property type="entry name" value="SAP"/>
    <property type="match status" value="1"/>
</dbReference>
<feature type="domain" description="SAP" evidence="3">
    <location>
        <begin position="4"/>
        <end position="38"/>
    </location>
</feature>
<dbReference type="OrthoDB" id="445357at2759"/>
<dbReference type="InterPro" id="IPR003034">
    <property type="entry name" value="SAP_dom"/>
</dbReference>
<feature type="compositionally biased region" description="Basic and acidic residues" evidence="2">
    <location>
        <begin position="232"/>
        <end position="243"/>
    </location>
</feature>
<gene>
    <name evidence="4" type="ORF">HYQ45_016516</name>
</gene>
<feature type="compositionally biased region" description="Basic and acidic residues" evidence="2">
    <location>
        <begin position="136"/>
        <end position="146"/>
    </location>
</feature>
<dbReference type="Pfam" id="PF18592">
    <property type="entry name" value="Tho1_MOS11_C"/>
    <property type="match status" value="1"/>
</dbReference>
<feature type="compositionally biased region" description="Low complexity" evidence="2">
    <location>
        <begin position="200"/>
        <end position="212"/>
    </location>
</feature>
<dbReference type="PANTHER" id="PTHR46551:SF1">
    <property type="entry name" value="SAP DOMAIN-CONTAINING RIBONUCLEOPROTEIN"/>
    <property type="match status" value="1"/>
</dbReference>
<evidence type="ECO:0000259" key="3">
    <source>
        <dbReference type="PROSITE" id="PS50800"/>
    </source>
</evidence>
<evidence type="ECO:0000313" key="4">
    <source>
        <dbReference type="EMBL" id="KAG7114618.1"/>
    </source>
</evidence>
<accession>A0A8I2Z4C5</accession>
<dbReference type="InterPro" id="IPR052240">
    <property type="entry name" value="SAP_domain_ribonucleoprotein"/>
</dbReference>
<organism evidence="4 5">
    <name type="scientific">Verticillium longisporum</name>
    <name type="common">Verticillium dahliae var. longisporum</name>
    <dbReference type="NCBI Taxonomy" id="100787"/>
    <lineage>
        <taxon>Eukaryota</taxon>
        <taxon>Fungi</taxon>
        <taxon>Dikarya</taxon>
        <taxon>Ascomycota</taxon>
        <taxon>Pezizomycotina</taxon>
        <taxon>Sordariomycetes</taxon>
        <taxon>Hypocreomycetidae</taxon>
        <taxon>Glomerellales</taxon>
        <taxon>Plectosphaerellaceae</taxon>
        <taxon>Verticillium</taxon>
    </lineage>
</organism>
<evidence type="ECO:0000256" key="1">
    <source>
        <dbReference type="ARBA" id="ARBA00022553"/>
    </source>
</evidence>
<protein>
    <recommendedName>
        <fullName evidence="3">SAP domain-containing protein</fullName>
    </recommendedName>
</protein>
<dbReference type="InterPro" id="IPR040746">
    <property type="entry name" value="THO1_MOS11_C"/>
</dbReference>
<dbReference type="PROSITE" id="PS50800">
    <property type="entry name" value="SAP"/>
    <property type="match status" value="1"/>
</dbReference>
<proteinExistence type="predicted"/>
<evidence type="ECO:0000256" key="2">
    <source>
        <dbReference type="SAM" id="MobiDB-lite"/>
    </source>
</evidence>
<feature type="compositionally biased region" description="Basic and acidic residues" evidence="2">
    <location>
        <begin position="163"/>
        <end position="175"/>
    </location>
</feature>
<name>A0A8I2Z4C5_VERLO</name>
<dbReference type="PANTHER" id="PTHR46551">
    <property type="entry name" value="SAP DOMAIN-CONTAINING RIBONUCLEOPROTEIN"/>
    <property type="match status" value="1"/>
</dbReference>
<feature type="compositionally biased region" description="Low complexity" evidence="2">
    <location>
        <begin position="42"/>
        <end position="62"/>
    </location>
</feature>
<dbReference type="Proteomes" id="UP000689129">
    <property type="component" value="Unassembled WGS sequence"/>
</dbReference>
<evidence type="ECO:0000313" key="5">
    <source>
        <dbReference type="Proteomes" id="UP000689129"/>
    </source>
</evidence>
<dbReference type="AlphaFoldDB" id="A0A8I2Z4C5"/>